<protein>
    <recommendedName>
        <fullName evidence="3">Cationic amino acid transporter C-terminal domain-containing protein</fullName>
    </recommendedName>
</protein>
<feature type="transmembrane region" description="Helical" evidence="1">
    <location>
        <begin position="168"/>
        <end position="185"/>
    </location>
</feature>
<sequence length="211" mass="23233">MKLVLVLSLLGALFPLPRVIYAMSSDGLVFRSLGKVHPRFQTPVVGTILAGLLTGIMASLFDLKHLVDMMSIGTLMAYSIVAACVMLLRYEEDEDSEIMIPVSDSELSRIIGCGCLTAVIVHAGDQINNLNVLAITGLVPFVPFLPGLSILINIYLMMSLDSQTWIRFIVWMIVGFVIYFGYGIWQSSGASPRPEKHQEEETINSDELYCG</sequence>
<keyword evidence="2" id="KW-0732">Signal</keyword>
<evidence type="ECO:0000256" key="2">
    <source>
        <dbReference type="SAM" id="SignalP"/>
    </source>
</evidence>
<dbReference type="PANTHER" id="PTHR43243:SF105">
    <property type="entry name" value="CATIONIC AMINO ACID TRANSPORTER C-TERMINAL DOMAIN-CONTAINING PROTEIN"/>
    <property type="match status" value="1"/>
</dbReference>
<feature type="signal peptide" evidence="2">
    <location>
        <begin position="1"/>
        <end position="22"/>
    </location>
</feature>
<gene>
    <name evidence="4" type="ORF">TMSB3V08_LOCUS7123</name>
</gene>
<accession>A0A7R9EAI8</accession>
<dbReference type="EMBL" id="OB794467">
    <property type="protein sequence ID" value="CAD7430365.1"/>
    <property type="molecule type" value="Genomic_DNA"/>
</dbReference>
<evidence type="ECO:0000256" key="1">
    <source>
        <dbReference type="SAM" id="Phobius"/>
    </source>
</evidence>
<dbReference type="Gene3D" id="1.20.1740.10">
    <property type="entry name" value="Amino acid/polyamine transporter I"/>
    <property type="match status" value="1"/>
</dbReference>
<keyword evidence="1" id="KW-0812">Transmembrane</keyword>
<feature type="transmembrane region" description="Helical" evidence="1">
    <location>
        <begin position="70"/>
        <end position="90"/>
    </location>
</feature>
<dbReference type="GO" id="GO:0097638">
    <property type="term" value="P:L-arginine import across plasma membrane"/>
    <property type="evidence" value="ECO:0007669"/>
    <property type="project" value="TreeGrafter"/>
</dbReference>
<dbReference type="GO" id="GO:0061459">
    <property type="term" value="F:L-arginine transmembrane transporter activity"/>
    <property type="evidence" value="ECO:0007669"/>
    <property type="project" value="TreeGrafter"/>
</dbReference>
<dbReference type="GO" id="GO:0015189">
    <property type="term" value="F:L-lysine transmembrane transporter activity"/>
    <property type="evidence" value="ECO:0007669"/>
    <property type="project" value="TreeGrafter"/>
</dbReference>
<keyword evidence="1" id="KW-0472">Membrane</keyword>
<feature type="transmembrane region" description="Helical" evidence="1">
    <location>
        <begin position="46"/>
        <end position="63"/>
    </location>
</feature>
<dbReference type="Pfam" id="PF13906">
    <property type="entry name" value="AA_permease_C"/>
    <property type="match status" value="1"/>
</dbReference>
<evidence type="ECO:0000259" key="3">
    <source>
        <dbReference type="Pfam" id="PF13906"/>
    </source>
</evidence>
<keyword evidence="1" id="KW-1133">Transmembrane helix</keyword>
<reference evidence="4" key="1">
    <citation type="submission" date="2020-11" db="EMBL/GenBank/DDBJ databases">
        <authorList>
            <person name="Tran Van P."/>
        </authorList>
    </citation>
    <scope>NUCLEOTIDE SEQUENCE</scope>
</reference>
<dbReference type="AlphaFoldDB" id="A0A7R9EAI8"/>
<evidence type="ECO:0000313" key="4">
    <source>
        <dbReference type="EMBL" id="CAD7430365.1"/>
    </source>
</evidence>
<proteinExistence type="predicted"/>
<dbReference type="InterPro" id="IPR029485">
    <property type="entry name" value="CAT_C"/>
</dbReference>
<feature type="transmembrane region" description="Helical" evidence="1">
    <location>
        <begin position="132"/>
        <end position="156"/>
    </location>
</feature>
<organism evidence="4">
    <name type="scientific">Timema monikensis</name>
    <dbReference type="NCBI Taxonomy" id="170555"/>
    <lineage>
        <taxon>Eukaryota</taxon>
        <taxon>Metazoa</taxon>
        <taxon>Ecdysozoa</taxon>
        <taxon>Arthropoda</taxon>
        <taxon>Hexapoda</taxon>
        <taxon>Insecta</taxon>
        <taxon>Pterygota</taxon>
        <taxon>Neoptera</taxon>
        <taxon>Polyneoptera</taxon>
        <taxon>Phasmatodea</taxon>
        <taxon>Timematodea</taxon>
        <taxon>Timematoidea</taxon>
        <taxon>Timematidae</taxon>
        <taxon>Timema</taxon>
    </lineage>
</organism>
<feature type="domain" description="Cationic amino acid transporter C-terminal" evidence="3">
    <location>
        <begin position="139"/>
        <end position="187"/>
    </location>
</feature>
<dbReference type="PANTHER" id="PTHR43243">
    <property type="entry name" value="INNER MEMBRANE TRANSPORTER YGJI-RELATED"/>
    <property type="match status" value="1"/>
</dbReference>
<dbReference type="GO" id="GO:0005886">
    <property type="term" value="C:plasma membrane"/>
    <property type="evidence" value="ECO:0007669"/>
    <property type="project" value="TreeGrafter"/>
</dbReference>
<name>A0A7R9EAI8_9NEOP</name>
<feature type="chain" id="PRO_5030614592" description="Cationic amino acid transporter C-terminal domain-containing protein" evidence="2">
    <location>
        <begin position="23"/>
        <end position="211"/>
    </location>
</feature>
<dbReference type="GO" id="GO:0000064">
    <property type="term" value="F:L-ornithine transmembrane transporter activity"/>
    <property type="evidence" value="ECO:0007669"/>
    <property type="project" value="TreeGrafter"/>
</dbReference>